<dbReference type="EMBL" id="JAGFNK010000153">
    <property type="protein sequence ID" value="KAI9463937.1"/>
    <property type="molecule type" value="Genomic_DNA"/>
</dbReference>
<gene>
    <name evidence="1" type="ORF">F5148DRAFT_1210606</name>
</gene>
<dbReference type="Proteomes" id="UP001207468">
    <property type="component" value="Unassembled WGS sequence"/>
</dbReference>
<accession>A0ACC0U6V8</accession>
<comment type="caution">
    <text evidence="1">The sequence shown here is derived from an EMBL/GenBank/DDBJ whole genome shotgun (WGS) entry which is preliminary data.</text>
</comment>
<proteinExistence type="predicted"/>
<evidence type="ECO:0000313" key="1">
    <source>
        <dbReference type="EMBL" id="KAI9463937.1"/>
    </source>
</evidence>
<keyword evidence="2" id="KW-1185">Reference proteome</keyword>
<protein>
    <submittedName>
        <fullName evidence="1">Uncharacterized protein</fullName>
    </submittedName>
</protein>
<reference evidence="1" key="1">
    <citation type="submission" date="2021-03" db="EMBL/GenBank/DDBJ databases">
        <title>Evolutionary priming and transition to the ectomycorrhizal habit in an iconic lineage of mushroom-forming fungi: is preadaptation a requirement?</title>
        <authorList>
            <consortium name="DOE Joint Genome Institute"/>
            <person name="Looney B.P."/>
            <person name="Miyauchi S."/>
            <person name="Morin E."/>
            <person name="Drula E."/>
            <person name="Courty P.E."/>
            <person name="Chicoki N."/>
            <person name="Fauchery L."/>
            <person name="Kohler A."/>
            <person name="Kuo A."/>
            <person name="LaButti K."/>
            <person name="Pangilinan J."/>
            <person name="Lipzen A."/>
            <person name="Riley R."/>
            <person name="Andreopoulos W."/>
            <person name="He G."/>
            <person name="Johnson J."/>
            <person name="Barry K.W."/>
            <person name="Grigoriev I.V."/>
            <person name="Nagy L."/>
            <person name="Hibbett D."/>
            <person name="Henrissat B."/>
            <person name="Matheny P.B."/>
            <person name="Labbe J."/>
            <person name="Martin A.F."/>
        </authorList>
    </citation>
    <scope>NUCLEOTIDE SEQUENCE</scope>
    <source>
        <strain evidence="1">BPL698</strain>
    </source>
</reference>
<evidence type="ECO:0000313" key="2">
    <source>
        <dbReference type="Proteomes" id="UP001207468"/>
    </source>
</evidence>
<name>A0ACC0U6V8_9AGAM</name>
<sequence>MKSLAVLSLLVTLALAQSPSNTPTNPLIPSNISTGCGDFLNQLDADPTFPQCLEPLISATAPLTTASTSNTTSTALTSALTTICTSTTCDPNAIAKQLGLFYGACQAELINSQIPGVKLAYDALYLLAPLQKALCATDTSGQYCAVIIASSSTAKRASLDRRSNPQEAFVPNITTYGQNNIAFLGLQPNLAADKLCVPCTRNIMNAYTSQLSNVPYGPGVPNSVLFPGQQALYDAINATCGSAFLGGESQAVAGALATGAAPRSVDGASALIGSAIVAAAAGVIALL</sequence>
<organism evidence="1 2">
    <name type="scientific">Russula earlei</name>
    <dbReference type="NCBI Taxonomy" id="71964"/>
    <lineage>
        <taxon>Eukaryota</taxon>
        <taxon>Fungi</taxon>
        <taxon>Dikarya</taxon>
        <taxon>Basidiomycota</taxon>
        <taxon>Agaricomycotina</taxon>
        <taxon>Agaricomycetes</taxon>
        <taxon>Russulales</taxon>
        <taxon>Russulaceae</taxon>
        <taxon>Russula</taxon>
    </lineage>
</organism>